<evidence type="ECO:0000259" key="2">
    <source>
        <dbReference type="PROSITE" id="PS50897"/>
    </source>
</evidence>
<name>U4KVV2_PYROM</name>
<dbReference type="PANTHER" id="PTHR12864">
    <property type="entry name" value="RAN BINDING PROTEIN 9-RELATED"/>
    <property type="match status" value="1"/>
</dbReference>
<dbReference type="eggNOG" id="KOG2659">
    <property type="taxonomic scope" value="Eukaryota"/>
</dbReference>
<organism evidence="3 4">
    <name type="scientific">Pyronema omphalodes (strain CBS 100304)</name>
    <name type="common">Pyronema confluens</name>
    <dbReference type="NCBI Taxonomy" id="1076935"/>
    <lineage>
        <taxon>Eukaryota</taxon>
        <taxon>Fungi</taxon>
        <taxon>Dikarya</taxon>
        <taxon>Ascomycota</taxon>
        <taxon>Pezizomycotina</taxon>
        <taxon>Pezizomycetes</taxon>
        <taxon>Pezizales</taxon>
        <taxon>Pyronemataceae</taxon>
        <taxon>Pyronema</taxon>
    </lineage>
</organism>
<dbReference type="Pfam" id="PF10607">
    <property type="entry name" value="CTLH"/>
    <property type="match status" value="1"/>
</dbReference>
<comment type="function">
    <text evidence="1">Involved in the proteasome-dependent degradation of fructose-1,6-bisphosphatase.</text>
</comment>
<dbReference type="InterPro" id="IPR006595">
    <property type="entry name" value="CTLH_C"/>
</dbReference>
<dbReference type="Proteomes" id="UP000018144">
    <property type="component" value="Unassembled WGS sequence"/>
</dbReference>
<reference evidence="3 4" key="1">
    <citation type="journal article" date="2013" name="PLoS Genet.">
        <title>The genome and development-dependent transcriptomes of Pyronema confluens: a window into fungal evolution.</title>
        <authorList>
            <person name="Traeger S."/>
            <person name="Altegoer F."/>
            <person name="Freitag M."/>
            <person name="Gabaldon T."/>
            <person name="Kempken F."/>
            <person name="Kumar A."/>
            <person name="Marcet-Houben M."/>
            <person name="Poggeler S."/>
            <person name="Stajich J.E."/>
            <person name="Nowrousian M."/>
        </authorList>
    </citation>
    <scope>NUCLEOTIDE SEQUENCE [LARGE SCALE GENOMIC DNA]</scope>
    <source>
        <strain evidence="4">CBS 100304</strain>
        <tissue evidence="3">Vegetative mycelium</tissue>
    </source>
</reference>
<dbReference type="PROSITE" id="PS50897">
    <property type="entry name" value="CTLH"/>
    <property type="match status" value="1"/>
</dbReference>
<dbReference type="InterPro" id="IPR024964">
    <property type="entry name" value="CTLH/CRA"/>
</dbReference>
<protein>
    <submittedName>
        <fullName evidence="3">Similar to Protein C20orf11 homolog acc. no. Q32L52</fullName>
    </submittedName>
</protein>
<evidence type="ECO:0000313" key="4">
    <source>
        <dbReference type="Proteomes" id="UP000018144"/>
    </source>
</evidence>
<dbReference type="InterPro" id="IPR013144">
    <property type="entry name" value="CRA_dom"/>
</dbReference>
<dbReference type="OrthoDB" id="2415936at2759"/>
<dbReference type="AlphaFoldDB" id="U4KVV2"/>
<dbReference type="EMBL" id="HF935234">
    <property type="protein sequence ID" value="CCX05121.1"/>
    <property type="molecule type" value="Genomic_DNA"/>
</dbReference>
<dbReference type="InterPro" id="IPR006594">
    <property type="entry name" value="LisH"/>
</dbReference>
<proteinExistence type="predicted"/>
<feature type="domain" description="CTLH" evidence="2">
    <location>
        <begin position="64"/>
        <end position="121"/>
    </location>
</feature>
<dbReference type="SMART" id="SM00667">
    <property type="entry name" value="LisH"/>
    <property type="match status" value="1"/>
</dbReference>
<dbReference type="InterPro" id="IPR050618">
    <property type="entry name" value="Ubq-SigPath_Reg"/>
</dbReference>
<dbReference type="Pfam" id="PF08513">
    <property type="entry name" value="LisH"/>
    <property type="match status" value="1"/>
</dbReference>
<sequence>MTSHAPRQAAQYAPEFERRVDEVKASKSDLNALVMNYLINEGYQAAAENFAKEANMSPQVNWEEMNERVKIRHLIFAGDIRNAIIGINNLDQAILDSDKSLHFSLLRLQLIELIKECCASPSGDVQPAITFAATELAPRATSSELFLEDLERTMALLCFPHDSLVPELQELLDPALRRSVANRVNEKILEAQGLSKETKIRSLVKLRAWGEDRLRQQHKDLPKLELGIDFITPVEQDQMMT</sequence>
<dbReference type="OMA" id="KMILWAQ"/>
<dbReference type="SMART" id="SM00668">
    <property type="entry name" value="CTLH"/>
    <property type="match status" value="1"/>
</dbReference>
<gene>
    <name evidence="3" type="ORF">PCON_04708</name>
</gene>
<keyword evidence="4" id="KW-1185">Reference proteome</keyword>
<dbReference type="STRING" id="1076935.U4KVV2"/>
<evidence type="ECO:0000256" key="1">
    <source>
        <dbReference type="ARBA" id="ARBA00002343"/>
    </source>
</evidence>
<dbReference type="SMART" id="SM00757">
    <property type="entry name" value="CRA"/>
    <property type="match status" value="1"/>
</dbReference>
<dbReference type="PROSITE" id="PS50896">
    <property type="entry name" value="LISH"/>
    <property type="match status" value="1"/>
</dbReference>
<evidence type="ECO:0000313" key="3">
    <source>
        <dbReference type="EMBL" id="CCX05121.1"/>
    </source>
</evidence>
<accession>U4KVV2</accession>